<accession>A0A845A173</accession>
<dbReference type="AlphaFoldDB" id="A0A845A173"/>
<dbReference type="EMBL" id="WTYH01000001">
    <property type="protein sequence ID" value="MXO94273.1"/>
    <property type="molecule type" value="Genomic_DNA"/>
</dbReference>
<gene>
    <name evidence="1" type="ORF">GRI62_11770</name>
</gene>
<sequence length="77" mass="8733">MSDNHLNPSPFTSDVYVRDPMMGNGSGGYRRVEIGGIVRELEETIERFYKEHERLINAVSLLGYNIEDDGQTVTLTK</sequence>
<proteinExistence type="predicted"/>
<organism evidence="1 2">
    <name type="scientific">Aurantiacibacter arachoides</name>
    <dbReference type="NCBI Taxonomy" id="1850444"/>
    <lineage>
        <taxon>Bacteria</taxon>
        <taxon>Pseudomonadati</taxon>
        <taxon>Pseudomonadota</taxon>
        <taxon>Alphaproteobacteria</taxon>
        <taxon>Sphingomonadales</taxon>
        <taxon>Erythrobacteraceae</taxon>
        <taxon>Aurantiacibacter</taxon>
    </lineage>
</organism>
<reference evidence="1 2" key="1">
    <citation type="submission" date="2019-12" db="EMBL/GenBank/DDBJ databases">
        <title>Genomic-based taxomic classification of the family Erythrobacteraceae.</title>
        <authorList>
            <person name="Xu L."/>
        </authorList>
    </citation>
    <scope>NUCLEOTIDE SEQUENCE [LARGE SCALE GENOMIC DNA]</scope>
    <source>
        <strain evidence="1 2">RC4-10-4</strain>
    </source>
</reference>
<comment type="caution">
    <text evidence="1">The sequence shown here is derived from an EMBL/GenBank/DDBJ whole genome shotgun (WGS) entry which is preliminary data.</text>
</comment>
<dbReference type="RefSeq" id="WP_131453510.1">
    <property type="nucleotide sequence ID" value="NZ_BMJK01000002.1"/>
</dbReference>
<keyword evidence="2" id="KW-1185">Reference proteome</keyword>
<protein>
    <submittedName>
        <fullName evidence="1">Uncharacterized protein</fullName>
    </submittedName>
</protein>
<evidence type="ECO:0000313" key="1">
    <source>
        <dbReference type="EMBL" id="MXO94273.1"/>
    </source>
</evidence>
<name>A0A845A173_9SPHN</name>
<evidence type="ECO:0000313" key="2">
    <source>
        <dbReference type="Proteomes" id="UP000460626"/>
    </source>
</evidence>
<dbReference type="Proteomes" id="UP000460626">
    <property type="component" value="Unassembled WGS sequence"/>
</dbReference>